<feature type="compositionally biased region" description="Basic and acidic residues" evidence="2">
    <location>
        <begin position="434"/>
        <end position="449"/>
    </location>
</feature>
<dbReference type="CDD" id="cd09917">
    <property type="entry name" value="F-box_SF"/>
    <property type="match status" value="1"/>
</dbReference>
<accession>K0S6A4</accession>
<keyword evidence="4" id="KW-1185">Reference proteome</keyword>
<evidence type="ECO:0000313" key="3">
    <source>
        <dbReference type="EMBL" id="EJK60760.1"/>
    </source>
</evidence>
<feature type="compositionally biased region" description="Basic residues" evidence="2">
    <location>
        <begin position="369"/>
        <end position="379"/>
    </location>
</feature>
<reference evidence="3 4" key="1">
    <citation type="journal article" date="2012" name="Genome Biol.">
        <title>Genome and low-iron response of an oceanic diatom adapted to chronic iron limitation.</title>
        <authorList>
            <person name="Lommer M."/>
            <person name="Specht M."/>
            <person name="Roy A.S."/>
            <person name="Kraemer L."/>
            <person name="Andreson R."/>
            <person name="Gutowska M.A."/>
            <person name="Wolf J."/>
            <person name="Bergner S.V."/>
            <person name="Schilhabel M.B."/>
            <person name="Klostermeier U.C."/>
            <person name="Beiko R.G."/>
            <person name="Rosenstiel P."/>
            <person name="Hippler M."/>
            <person name="Laroche J."/>
        </authorList>
    </citation>
    <scope>NUCLEOTIDE SEQUENCE [LARGE SCALE GENOMIC DNA]</scope>
    <source>
        <strain evidence="3 4">CCMP1005</strain>
    </source>
</reference>
<feature type="region of interest" description="Disordered" evidence="2">
    <location>
        <begin position="429"/>
        <end position="456"/>
    </location>
</feature>
<protein>
    <recommendedName>
        <fullName evidence="5">F-box domain-containing protein</fullName>
    </recommendedName>
</protein>
<dbReference type="AlphaFoldDB" id="K0S6A4"/>
<evidence type="ECO:0008006" key="5">
    <source>
        <dbReference type="Google" id="ProtNLM"/>
    </source>
</evidence>
<feature type="coiled-coil region" evidence="1">
    <location>
        <begin position="538"/>
        <end position="586"/>
    </location>
</feature>
<dbReference type="Proteomes" id="UP000266841">
    <property type="component" value="Unassembled WGS sequence"/>
</dbReference>
<feature type="compositionally biased region" description="Low complexity" evidence="2">
    <location>
        <begin position="484"/>
        <end position="496"/>
    </location>
</feature>
<evidence type="ECO:0000256" key="2">
    <source>
        <dbReference type="SAM" id="MobiDB-lite"/>
    </source>
</evidence>
<feature type="region of interest" description="Disordered" evidence="2">
    <location>
        <begin position="482"/>
        <end position="505"/>
    </location>
</feature>
<evidence type="ECO:0000313" key="4">
    <source>
        <dbReference type="Proteomes" id="UP000266841"/>
    </source>
</evidence>
<keyword evidence="1" id="KW-0175">Coiled coil</keyword>
<proteinExistence type="predicted"/>
<feature type="region of interest" description="Disordered" evidence="2">
    <location>
        <begin position="344"/>
        <end position="379"/>
    </location>
</feature>
<dbReference type="OrthoDB" id="295536at2759"/>
<sequence>MARTRNAKKRQKVATVESALFNPDVVFLLAALLDARDLCQVSLTCKALGGKRASAIGGLSLVEEAARRLFECASEWERSCLRKYPDEGWVELHHHLLMLRSKLTFDQLVGINIQHGELKSIIRAAGQLNASSALCSDHVMRSGKHFAVFTGSGVGSIGVVRPVQVKLSDFGEGELNNYHPSNYSVWEYLLGQRTDRWTASNVHCCSLSRSLRQGRFFWYDWTSNQPRMIIDSLQSNAPIGLLLDLDEGTLSAYKNGRRLATLKDGLSGEYCWFAAVWGTCSISIERGLSKSWQIMQNSLQQVRAVTHRTRRKLNLAQARPPSPGSCCRLGTVLNHTFQRVREGVHVSPSPSALKRANSESPEHVTLVRKGGHKQLHNSRKMTRRRLVVLLSAAVALCGVVSCSSSKESGGAASAPAVPPVAVAAALPQGVHNDGGYEPRESTDESHGDPPVDDGGANEITFAAQRNAPADEGDDMNIERPARQTDAATDATSALSSQGETDQPTFDLLKGDECAGAKEELRLCLSVEQTRNETTRRLEAEFEEEYNKTLDKVRRLRADLGRKERAYKSLEERHHASRRELSETMADLRIMHERAVSKWVNLTLIGEDALQLMARKSSKIARPWKRRWERFHRSVIRPATTDARRKTAAARRDFDRFTLPRIARLRKCLERRWFQSPLRRPVELASKRGRALFLSVYDLPAVEEARTAVRLSVLSAIEEASKMGLSVLVDSPLEARREKLRRQKEGEQIRRDPHRSAITRPGKHATRPRVENNDEINVDVRPTRLQLKFKSRFDYAITHSDEVYDAFVSLLPLLLVLFWAKCERVGTLLLLFGFPRKVVWAYALYRHRRMKKHANS</sequence>
<dbReference type="EMBL" id="AGNL01020713">
    <property type="protein sequence ID" value="EJK60760.1"/>
    <property type="molecule type" value="Genomic_DNA"/>
</dbReference>
<dbReference type="InterPro" id="IPR043136">
    <property type="entry name" value="B30.2/SPRY_sf"/>
</dbReference>
<gene>
    <name evidence="3" type="ORF">THAOC_18835</name>
</gene>
<organism evidence="3 4">
    <name type="scientific">Thalassiosira oceanica</name>
    <name type="common">Marine diatom</name>
    <dbReference type="NCBI Taxonomy" id="159749"/>
    <lineage>
        <taxon>Eukaryota</taxon>
        <taxon>Sar</taxon>
        <taxon>Stramenopiles</taxon>
        <taxon>Ochrophyta</taxon>
        <taxon>Bacillariophyta</taxon>
        <taxon>Coscinodiscophyceae</taxon>
        <taxon>Thalassiosirophycidae</taxon>
        <taxon>Thalassiosirales</taxon>
        <taxon>Thalassiosiraceae</taxon>
        <taxon>Thalassiosira</taxon>
    </lineage>
</organism>
<name>K0S6A4_THAOC</name>
<evidence type="ECO:0000256" key="1">
    <source>
        <dbReference type="SAM" id="Coils"/>
    </source>
</evidence>
<dbReference type="Gene3D" id="2.60.120.920">
    <property type="match status" value="1"/>
</dbReference>
<comment type="caution">
    <text evidence="3">The sequence shown here is derived from an EMBL/GenBank/DDBJ whole genome shotgun (WGS) entry which is preliminary data.</text>
</comment>